<dbReference type="Proteomes" id="UP000316621">
    <property type="component" value="Chromosome 1"/>
</dbReference>
<evidence type="ECO:0000313" key="1">
    <source>
        <dbReference type="EMBL" id="RZC44059.1"/>
    </source>
</evidence>
<sequence>MKEVNSVDLVVKFGGGWRACGSERELVICHSLMDSLSYWDIPEVYFLHRPDQIIPVRILYFFALKRNFGYRCLPSRRLVEDAPDLIGCGDLTSPMGGFVSESLVLFFQLI</sequence>
<accession>A0A4Y7I9I5</accession>
<dbReference type="AlphaFoldDB" id="A0A4Y7I9I5"/>
<reference evidence="1 2" key="1">
    <citation type="journal article" date="2018" name="Science">
        <title>The opium poppy genome and morphinan production.</title>
        <authorList>
            <person name="Guo L."/>
            <person name="Winzer T."/>
            <person name="Yang X."/>
            <person name="Li Y."/>
            <person name="Ning Z."/>
            <person name="He Z."/>
            <person name="Teodor R."/>
            <person name="Lu Y."/>
            <person name="Bowser T.A."/>
            <person name="Graham I.A."/>
            <person name="Ye K."/>
        </authorList>
    </citation>
    <scope>NUCLEOTIDE SEQUENCE [LARGE SCALE GENOMIC DNA]</scope>
    <source>
        <strain evidence="2">cv. HN1</strain>
        <tissue evidence="1">Leaves</tissue>
    </source>
</reference>
<organism evidence="1 2">
    <name type="scientific">Papaver somniferum</name>
    <name type="common">Opium poppy</name>
    <dbReference type="NCBI Taxonomy" id="3469"/>
    <lineage>
        <taxon>Eukaryota</taxon>
        <taxon>Viridiplantae</taxon>
        <taxon>Streptophyta</taxon>
        <taxon>Embryophyta</taxon>
        <taxon>Tracheophyta</taxon>
        <taxon>Spermatophyta</taxon>
        <taxon>Magnoliopsida</taxon>
        <taxon>Ranunculales</taxon>
        <taxon>Papaveraceae</taxon>
        <taxon>Papaveroideae</taxon>
        <taxon>Papaver</taxon>
    </lineage>
</organism>
<evidence type="ECO:0000313" key="2">
    <source>
        <dbReference type="Proteomes" id="UP000316621"/>
    </source>
</evidence>
<dbReference type="Gramene" id="RZC44059">
    <property type="protein sequence ID" value="RZC44059"/>
    <property type="gene ID" value="C5167_037014"/>
</dbReference>
<dbReference type="EMBL" id="CM010715">
    <property type="protein sequence ID" value="RZC44059.1"/>
    <property type="molecule type" value="Genomic_DNA"/>
</dbReference>
<keyword evidence="2" id="KW-1185">Reference proteome</keyword>
<name>A0A4Y7I9I5_PAPSO</name>
<protein>
    <submittedName>
        <fullName evidence="1">Uncharacterized protein</fullName>
    </submittedName>
</protein>
<proteinExistence type="predicted"/>
<gene>
    <name evidence="1" type="ORF">C5167_037014</name>
</gene>